<dbReference type="Proteomes" id="UP000030686">
    <property type="component" value="Unassembled WGS sequence"/>
</dbReference>
<keyword evidence="2" id="KW-0560">Oxidoreductase</keyword>
<dbReference type="Gene3D" id="3.40.50.720">
    <property type="entry name" value="NAD(P)-binding Rossmann-like Domain"/>
    <property type="match status" value="1"/>
</dbReference>
<dbReference type="PANTHER" id="PTHR24322">
    <property type="entry name" value="PKSB"/>
    <property type="match status" value="1"/>
</dbReference>
<name>W6PRY3_PENRF</name>
<accession>W6PRY3</accession>
<evidence type="ECO:0000256" key="1">
    <source>
        <dbReference type="ARBA" id="ARBA00006484"/>
    </source>
</evidence>
<keyword evidence="5" id="KW-1185">Reference proteome</keyword>
<dbReference type="GO" id="GO:0016616">
    <property type="term" value="F:oxidoreductase activity, acting on the CH-OH group of donors, NAD or NADP as acceptor"/>
    <property type="evidence" value="ECO:0007669"/>
    <property type="project" value="TreeGrafter"/>
</dbReference>
<feature type="transmembrane region" description="Helical" evidence="3">
    <location>
        <begin position="34"/>
        <end position="53"/>
    </location>
</feature>
<reference evidence="4" key="1">
    <citation type="journal article" date="2014" name="Nat. Commun.">
        <title>Multiple recent horizontal transfers of a large genomic region in cheese making fungi.</title>
        <authorList>
            <person name="Cheeseman K."/>
            <person name="Ropars J."/>
            <person name="Renault P."/>
            <person name="Dupont J."/>
            <person name="Gouzy J."/>
            <person name="Branca A."/>
            <person name="Abraham A.L."/>
            <person name="Ceppi M."/>
            <person name="Conseiller E."/>
            <person name="Debuchy R."/>
            <person name="Malagnac F."/>
            <person name="Goarin A."/>
            <person name="Silar P."/>
            <person name="Lacoste S."/>
            <person name="Sallet E."/>
            <person name="Bensimon A."/>
            <person name="Giraud T."/>
            <person name="Brygoo Y."/>
        </authorList>
    </citation>
    <scope>NUCLEOTIDE SEQUENCE [LARGE SCALE GENOMIC DNA]</scope>
    <source>
        <strain evidence="4">FM164</strain>
    </source>
</reference>
<dbReference type="InterPro" id="IPR036291">
    <property type="entry name" value="NAD(P)-bd_dom_sf"/>
</dbReference>
<protein>
    <submittedName>
        <fullName evidence="4">NAD(P)-binding domain</fullName>
    </submittedName>
</protein>
<keyword evidence="3" id="KW-1133">Transmembrane helix</keyword>
<keyword evidence="3" id="KW-0472">Membrane</keyword>
<organism evidence="4 5">
    <name type="scientific">Penicillium roqueforti (strain FM164)</name>
    <dbReference type="NCBI Taxonomy" id="1365484"/>
    <lineage>
        <taxon>Eukaryota</taxon>
        <taxon>Fungi</taxon>
        <taxon>Dikarya</taxon>
        <taxon>Ascomycota</taxon>
        <taxon>Pezizomycotina</taxon>
        <taxon>Eurotiomycetes</taxon>
        <taxon>Eurotiomycetidae</taxon>
        <taxon>Eurotiales</taxon>
        <taxon>Aspergillaceae</taxon>
        <taxon>Penicillium</taxon>
    </lineage>
</organism>
<sequence>MFASNIADVASKVNPLAHYWLWQEFLSDTMEAKYGIVFTVALLAGLTVAHYVVDYLASKAAAISFHGGLVAELVT</sequence>
<evidence type="ECO:0000313" key="5">
    <source>
        <dbReference type="Proteomes" id="UP000030686"/>
    </source>
</evidence>
<comment type="similarity">
    <text evidence="1">Belongs to the short-chain dehydrogenases/reductases (SDR) family.</text>
</comment>
<dbReference type="AlphaFoldDB" id="W6PRY3"/>
<evidence type="ECO:0000313" key="4">
    <source>
        <dbReference type="EMBL" id="CDM26973.1"/>
    </source>
</evidence>
<gene>
    <name evidence="4" type="ORF">PROQFM164_S01g000782</name>
</gene>
<dbReference type="STRING" id="1365484.W6PRY3"/>
<proteinExistence type="inferred from homology"/>
<evidence type="ECO:0000256" key="3">
    <source>
        <dbReference type="SAM" id="Phobius"/>
    </source>
</evidence>
<evidence type="ECO:0000256" key="2">
    <source>
        <dbReference type="ARBA" id="ARBA00023002"/>
    </source>
</evidence>
<dbReference type="SUPFAM" id="SSF51735">
    <property type="entry name" value="NAD(P)-binding Rossmann-fold domains"/>
    <property type="match status" value="1"/>
</dbReference>
<dbReference type="EMBL" id="HG792015">
    <property type="protein sequence ID" value="CDM26973.1"/>
    <property type="molecule type" value="Genomic_DNA"/>
</dbReference>
<keyword evidence="3" id="KW-0812">Transmembrane</keyword>
<dbReference type="PANTHER" id="PTHR24322:SF736">
    <property type="entry name" value="RETINOL DEHYDROGENASE 10"/>
    <property type="match status" value="1"/>
</dbReference>
<dbReference type="OrthoDB" id="4362161at2759"/>